<evidence type="ECO:0000313" key="1">
    <source>
        <dbReference type="EMBL" id="BBU20535.1"/>
    </source>
</evidence>
<organism evidence="1 2">
    <name type="scientific">Mycobacterium xenopi</name>
    <dbReference type="NCBI Taxonomy" id="1789"/>
    <lineage>
        <taxon>Bacteria</taxon>
        <taxon>Bacillati</taxon>
        <taxon>Actinomycetota</taxon>
        <taxon>Actinomycetes</taxon>
        <taxon>Mycobacteriales</taxon>
        <taxon>Mycobacteriaceae</taxon>
        <taxon>Mycobacterium</taxon>
    </lineage>
</organism>
<proteinExistence type="predicted"/>
<reference evidence="1 2" key="1">
    <citation type="submission" date="2019-12" db="EMBL/GenBank/DDBJ databases">
        <title>Complete genome sequence of Mycolicibacterium xenopi str. JCM15661T.</title>
        <authorList>
            <person name="Yoshida M."/>
            <person name="Fukano H."/>
            <person name="Asakura T."/>
            <person name="Hoshino Y."/>
        </authorList>
    </citation>
    <scope>NUCLEOTIDE SEQUENCE [LARGE SCALE GENOMIC DNA]</scope>
    <source>
        <strain evidence="1 2">JCM 15661T</strain>
    </source>
</reference>
<name>A0AAD1GXJ9_MYCXE</name>
<dbReference type="Proteomes" id="UP000464624">
    <property type="component" value="Chromosome"/>
</dbReference>
<sequence length="92" mass="10132">MVNSEWLFEKGKIVDALCRGGDFRSYRVIVRDQRSDTMLDESGVALCCGKTCSPKLSRTALGTVGDRIILTDIETLCASLANGIKHRVPRCL</sequence>
<evidence type="ECO:0000313" key="2">
    <source>
        <dbReference type="Proteomes" id="UP000464624"/>
    </source>
</evidence>
<dbReference type="AlphaFoldDB" id="A0AAD1GXJ9"/>
<dbReference type="KEGG" id="mxe:MYXE_03240"/>
<protein>
    <submittedName>
        <fullName evidence="1">Uncharacterized protein</fullName>
    </submittedName>
</protein>
<dbReference type="EMBL" id="AP022314">
    <property type="protein sequence ID" value="BBU20535.1"/>
    <property type="molecule type" value="Genomic_DNA"/>
</dbReference>
<gene>
    <name evidence="1" type="ORF">MYXE_03240</name>
</gene>
<accession>A0AAD1GXJ9</accession>